<evidence type="ECO:0000313" key="7">
    <source>
        <dbReference type="EMBL" id="RCW62683.1"/>
    </source>
</evidence>
<dbReference type="GO" id="GO:0009893">
    <property type="term" value="P:positive regulation of metabolic process"/>
    <property type="evidence" value="ECO:0007669"/>
    <property type="project" value="UniProtKB-ARBA"/>
</dbReference>
<dbReference type="InterPro" id="IPR050204">
    <property type="entry name" value="AraC_XylS_family_regulators"/>
</dbReference>
<evidence type="ECO:0000256" key="2">
    <source>
        <dbReference type="ARBA" id="ARBA00023125"/>
    </source>
</evidence>
<dbReference type="PANTHER" id="PTHR46796">
    <property type="entry name" value="HTH-TYPE TRANSCRIPTIONAL ACTIVATOR RHAS-RELATED"/>
    <property type="match status" value="1"/>
</dbReference>
<dbReference type="PRINTS" id="PR00032">
    <property type="entry name" value="HTHARAC"/>
</dbReference>
<evidence type="ECO:0000256" key="4">
    <source>
        <dbReference type="ARBA" id="ARBA00023163"/>
    </source>
</evidence>
<keyword evidence="1" id="KW-0805">Transcription regulation</keyword>
<keyword evidence="3" id="KW-0010">Activator</keyword>
<organism evidence="7 8">
    <name type="scientific">Marinobacter nauticus</name>
    <name type="common">Marinobacter hydrocarbonoclasticus</name>
    <name type="synonym">Marinobacter aquaeolei</name>
    <dbReference type="NCBI Taxonomy" id="2743"/>
    <lineage>
        <taxon>Bacteria</taxon>
        <taxon>Pseudomonadati</taxon>
        <taxon>Pseudomonadota</taxon>
        <taxon>Gammaproteobacteria</taxon>
        <taxon>Pseudomonadales</taxon>
        <taxon>Marinobacteraceae</taxon>
        <taxon>Marinobacter</taxon>
    </lineage>
</organism>
<dbReference type="GeneID" id="31822233"/>
<dbReference type="RefSeq" id="WP_041654925.1">
    <property type="nucleotide sequence ID" value="NZ_CAJXYA010000054.1"/>
</dbReference>
<gene>
    <name evidence="7" type="ORF">DET61_1224</name>
</gene>
<dbReference type="EMBL" id="QPJI01000022">
    <property type="protein sequence ID" value="RCW62683.1"/>
    <property type="molecule type" value="Genomic_DNA"/>
</dbReference>
<name>A0A368X435_MARNT</name>
<dbReference type="Pfam" id="PF12833">
    <property type="entry name" value="HTH_18"/>
    <property type="match status" value="1"/>
</dbReference>
<proteinExistence type="predicted"/>
<dbReference type="Proteomes" id="UP000253647">
    <property type="component" value="Unassembled WGS sequence"/>
</dbReference>
<accession>A0A368X435</accession>
<reference evidence="7 8" key="1">
    <citation type="submission" date="2018-07" db="EMBL/GenBank/DDBJ databases">
        <title>Freshwater and sediment microbial communities from various areas in North America, analyzing microbe dynamics in response to fracking.</title>
        <authorList>
            <person name="Lamendella R."/>
        </authorList>
    </citation>
    <scope>NUCLEOTIDE SEQUENCE [LARGE SCALE GENOMIC DNA]</scope>
    <source>
        <strain evidence="7 8">105B</strain>
    </source>
</reference>
<dbReference type="AlphaFoldDB" id="A0A368X435"/>
<comment type="caution">
    <text evidence="7">The sequence shown here is derived from an EMBL/GenBank/DDBJ whole genome shotgun (WGS) entry which is preliminary data.</text>
</comment>
<evidence type="ECO:0000256" key="3">
    <source>
        <dbReference type="ARBA" id="ARBA00023159"/>
    </source>
</evidence>
<dbReference type="GO" id="GO:0003700">
    <property type="term" value="F:DNA-binding transcription factor activity"/>
    <property type="evidence" value="ECO:0007669"/>
    <property type="project" value="InterPro"/>
</dbReference>
<keyword evidence="4" id="KW-0804">Transcription</keyword>
<dbReference type="PROSITE" id="PS01124">
    <property type="entry name" value="HTH_ARAC_FAMILY_2"/>
    <property type="match status" value="1"/>
</dbReference>
<feature type="domain" description="HTH araC/xylS-type" evidence="6">
    <location>
        <begin position="205"/>
        <end position="303"/>
    </location>
</feature>
<sequence length="310" mass="35144">MIDNPTTANHSPVQDRPGQLDIADSLRTAGVAPQRMMNLEHGKTLAQWQNREGEVRYERPRHHALSIYIDKGQQAQRMVNGKAVSRGFPGAMCLFPAGSRSIWQIGGQFEFFHFYFNDVDVARCASQTWDSDPDKIQLNERYHREDPILAQAGKLLVLSDWQAPGQAMAMDHLAQWLLLQVVSRHASVTKAPPAVTGQLSHQYRRLLQEQIHAELDRPLTLSEMAGWVNLSPYHFARLFRATFGCAPYQYVQEQRLIRARDHLRQSTTKITAIALACGFNDASQFSRAFKARFGMTPSQCRSEAHSSKSR</sequence>
<dbReference type="InterPro" id="IPR018060">
    <property type="entry name" value="HTH_AraC"/>
</dbReference>
<dbReference type="InterPro" id="IPR020449">
    <property type="entry name" value="Tscrpt_reg_AraC-type_HTH"/>
</dbReference>
<evidence type="ECO:0000256" key="1">
    <source>
        <dbReference type="ARBA" id="ARBA00023015"/>
    </source>
</evidence>
<protein>
    <submittedName>
        <fullName evidence="7">AraC family transcriptional regulator</fullName>
    </submittedName>
</protein>
<dbReference type="InterPro" id="IPR018062">
    <property type="entry name" value="HTH_AraC-typ_CS"/>
</dbReference>
<dbReference type="SMART" id="SM00342">
    <property type="entry name" value="HTH_ARAC"/>
    <property type="match status" value="1"/>
</dbReference>
<evidence type="ECO:0000256" key="5">
    <source>
        <dbReference type="ARBA" id="ARBA00037345"/>
    </source>
</evidence>
<dbReference type="InterPro" id="IPR009057">
    <property type="entry name" value="Homeodomain-like_sf"/>
</dbReference>
<evidence type="ECO:0000313" key="8">
    <source>
        <dbReference type="Proteomes" id="UP000253647"/>
    </source>
</evidence>
<dbReference type="SUPFAM" id="SSF46689">
    <property type="entry name" value="Homeodomain-like"/>
    <property type="match status" value="2"/>
</dbReference>
<keyword evidence="2" id="KW-0238">DNA-binding</keyword>
<dbReference type="GO" id="GO:0043565">
    <property type="term" value="F:sequence-specific DNA binding"/>
    <property type="evidence" value="ECO:0007669"/>
    <property type="project" value="InterPro"/>
</dbReference>
<comment type="function">
    <text evidence="5">Regulatory protein of the TOL plasmid xyl operons. XylS activates the xylXYZLTEGFJQKIH operon required for the degradation of toluene, m-xylene and p-xylene.</text>
</comment>
<dbReference type="PROSITE" id="PS00041">
    <property type="entry name" value="HTH_ARAC_FAMILY_1"/>
    <property type="match status" value="1"/>
</dbReference>
<evidence type="ECO:0000259" key="6">
    <source>
        <dbReference type="PROSITE" id="PS01124"/>
    </source>
</evidence>
<dbReference type="PANTHER" id="PTHR46796:SF6">
    <property type="entry name" value="ARAC SUBFAMILY"/>
    <property type="match status" value="1"/>
</dbReference>
<dbReference type="Gene3D" id="1.10.10.60">
    <property type="entry name" value="Homeodomain-like"/>
    <property type="match status" value="2"/>
</dbReference>